<accession>A0A0H5SEP0</accession>
<gene>
    <name evidence="1" type="ORF">HHT355_0729</name>
</gene>
<keyword evidence="2" id="KW-1185">Reference proteome</keyword>
<evidence type="ECO:0000313" key="2">
    <source>
        <dbReference type="Proteomes" id="UP000236497"/>
    </source>
</evidence>
<dbReference type="OrthoDB" id="9885535at2"/>
<dbReference type="Proteomes" id="UP000236497">
    <property type="component" value="Unassembled WGS sequence"/>
</dbReference>
<proteinExistence type="predicted"/>
<dbReference type="AlphaFoldDB" id="A0A0H5SEP0"/>
<sequence length="231" mass="26109">MNIKELTSIICGSIILGIAFLFRGCGSESTVNQNYNIENNEPEIISDEADKPEATDNIAPEHVYLHDELLAAINEYTDAQIEIEPLFYDFNGDGKEEVICEFGRTITEDGNDFYQQYFIYTDGEHTFEFGDLAESVYYSSEYNLISVDNGYHFAVTTGWRGSVLGGYYSSSVIYELTSEGVNECFMKWFCNLKDPGNSSIKIDYYEEAVAGGEVVMSDVLYWNGKEYSTNK</sequence>
<evidence type="ECO:0000313" key="1">
    <source>
        <dbReference type="EMBL" id="CRZ33932.1"/>
    </source>
</evidence>
<dbReference type="EMBL" id="CVTD020000010">
    <property type="protein sequence ID" value="CRZ33932.1"/>
    <property type="molecule type" value="Genomic_DNA"/>
</dbReference>
<name>A0A0H5SEP0_HERHM</name>
<dbReference type="RefSeq" id="WP_103202070.1">
    <property type="nucleotide sequence ID" value="NZ_CVTD020000010.1"/>
</dbReference>
<organism evidence="1 2">
    <name type="scientific">Herbinix hemicellulosilytica</name>
    <dbReference type="NCBI Taxonomy" id="1564487"/>
    <lineage>
        <taxon>Bacteria</taxon>
        <taxon>Bacillati</taxon>
        <taxon>Bacillota</taxon>
        <taxon>Clostridia</taxon>
        <taxon>Lachnospirales</taxon>
        <taxon>Lachnospiraceae</taxon>
        <taxon>Herbinix</taxon>
    </lineage>
</organism>
<reference evidence="1 2" key="1">
    <citation type="submission" date="2015-06" db="EMBL/GenBank/DDBJ databases">
        <authorList>
            <person name="Wibberg Daniel"/>
        </authorList>
    </citation>
    <scope>NUCLEOTIDE SEQUENCE [LARGE SCALE GENOMIC DNA]</scope>
    <source>
        <strain evidence="1 2">T3/55T</strain>
    </source>
</reference>
<protein>
    <submittedName>
        <fullName evidence="1">Uncharacterized protein</fullName>
    </submittedName>
</protein>